<evidence type="ECO:0000313" key="2">
    <source>
        <dbReference type="Proteomes" id="UP000523087"/>
    </source>
</evidence>
<gene>
    <name evidence="1" type="ORF">HNR31_002803</name>
</gene>
<reference evidence="1 2" key="1">
    <citation type="submission" date="2020-07" db="EMBL/GenBank/DDBJ databases">
        <title>Genomic Encyclopedia of Type Strains, Phase IV (KMG-IV): sequencing the most valuable type-strain genomes for metagenomic binning, comparative biology and taxonomic classification.</title>
        <authorList>
            <person name="Goeker M."/>
        </authorList>
    </citation>
    <scope>NUCLEOTIDE SEQUENCE [LARGE SCALE GENOMIC DNA]</scope>
    <source>
        <strain evidence="1 2">DSM 15730</strain>
    </source>
</reference>
<name>A0A7W0BZG1_9BACL</name>
<accession>A0A7W0BZG1</accession>
<dbReference type="EMBL" id="JACDUT010000009">
    <property type="protein sequence ID" value="MBA2876008.1"/>
    <property type="molecule type" value="Genomic_DNA"/>
</dbReference>
<dbReference type="Proteomes" id="UP000523087">
    <property type="component" value="Unassembled WGS sequence"/>
</dbReference>
<comment type="caution">
    <text evidence="1">The sequence shown here is derived from an EMBL/GenBank/DDBJ whole genome shotgun (WGS) entry which is preliminary data.</text>
</comment>
<sequence>MTKPTGQAIFQLFAYVQVVVIECPNGQRQRKLGRSLTYEQQRVLRELGFRNFKKKDTESICIVLKKKTAKRPPFSGFAFFQSLCCQYCFGEPMRFEGMYSFSLLFSPFYFCVWL</sequence>
<organism evidence="1 2">
    <name type="scientific">Thermaerobacillus caldiproteolyticus</name>
    <dbReference type="NCBI Taxonomy" id="247480"/>
    <lineage>
        <taxon>Bacteria</taxon>
        <taxon>Bacillati</taxon>
        <taxon>Bacillota</taxon>
        <taxon>Bacilli</taxon>
        <taxon>Bacillales</taxon>
        <taxon>Anoxybacillaceae</taxon>
        <taxon>Thermaerobacillus</taxon>
    </lineage>
</organism>
<evidence type="ECO:0000313" key="1">
    <source>
        <dbReference type="EMBL" id="MBA2876008.1"/>
    </source>
</evidence>
<dbReference type="AlphaFoldDB" id="A0A7W0BZG1"/>
<protein>
    <submittedName>
        <fullName evidence="1">Uncharacterized protein</fullName>
    </submittedName>
</protein>
<proteinExistence type="predicted"/>
<keyword evidence="2" id="KW-1185">Reference proteome</keyword>